<dbReference type="PANTHER" id="PTHR24314">
    <property type="entry name" value="NON-SPECIFIC LIPID TRANSFER PROTEIN-RELATED"/>
    <property type="match status" value="1"/>
</dbReference>
<evidence type="ECO:0000313" key="1">
    <source>
        <dbReference type="EMBL" id="SVA28896.1"/>
    </source>
</evidence>
<dbReference type="GO" id="GO:0015996">
    <property type="term" value="P:chlorophyll catabolic process"/>
    <property type="evidence" value="ECO:0007669"/>
    <property type="project" value="TreeGrafter"/>
</dbReference>
<dbReference type="PRINTS" id="PR00080">
    <property type="entry name" value="SDRFAMILY"/>
</dbReference>
<gene>
    <name evidence="1" type="ORF">METZ01_LOCUS81750</name>
</gene>
<sequence>MKTVVITGSTRGIGLGLAREFLQRGHQVIVSGTSEQSVAHALKQLEGLGDMIGQPCRVQDNESVQNLWNKGFEHFGKIDIWINNAGVSTSKTILDELPLDEIQNTVDTNLIGSILCTRIAAKEMLKQGFGQIYMFEGFGSNGQLQNGITVYGSTKRALRYFTAAAANEYKNTPILIGSLSPGIVTTDLLIRASKDNSKSWERSKKILNILADRVETVTPWLVEQTLNNKKNGAKIAWLTKRKVWGRFFGSLFSKRRIVDEWEAELNQ</sequence>
<accession>A0A381UL37</accession>
<dbReference type="InterPro" id="IPR002347">
    <property type="entry name" value="SDR_fam"/>
</dbReference>
<dbReference type="CDD" id="cd05233">
    <property type="entry name" value="SDR_c"/>
    <property type="match status" value="1"/>
</dbReference>
<name>A0A381UL37_9ZZZZ</name>
<organism evidence="1">
    <name type="scientific">marine metagenome</name>
    <dbReference type="NCBI Taxonomy" id="408172"/>
    <lineage>
        <taxon>unclassified sequences</taxon>
        <taxon>metagenomes</taxon>
        <taxon>ecological metagenomes</taxon>
    </lineage>
</organism>
<dbReference type="EMBL" id="UINC01006662">
    <property type="protein sequence ID" value="SVA28896.1"/>
    <property type="molecule type" value="Genomic_DNA"/>
</dbReference>
<dbReference type="PANTHER" id="PTHR24314:SF21">
    <property type="entry name" value="CHLOROPHYLL(IDE) B REDUCTASE NYC1, CHLOROPLASTIC-RELATED"/>
    <property type="match status" value="1"/>
</dbReference>
<reference evidence="1" key="1">
    <citation type="submission" date="2018-05" db="EMBL/GenBank/DDBJ databases">
        <authorList>
            <person name="Lanie J.A."/>
            <person name="Ng W.-L."/>
            <person name="Kazmierczak K.M."/>
            <person name="Andrzejewski T.M."/>
            <person name="Davidsen T.M."/>
            <person name="Wayne K.J."/>
            <person name="Tettelin H."/>
            <person name="Glass J.I."/>
            <person name="Rusch D."/>
            <person name="Podicherti R."/>
            <person name="Tsui H.-C.T."/>
            <person name="Winkler M.E."/>
        </authorList>
    </citation>
    <scope>NUCLEOTIDE SEQUENCE</scope>
</reference>
<dbReference type="SUPFAM" id="SSF51735">
    <property type="entry name" value="NAD(P)-binding Rossmann-fold domains"/>
    <property type="match status" value="1"/>
</dbReference>
<dbReference type="Pfam" id="PF00106">
    <property type="entry name" value="adh_short"/>
    <property type="match status" value="1"/>
</dbReference>
<dbReference type="GO" id="GO:0010304">
    <property type="term" value="P:PSII associated light-harvesting complex II catabolic process"/>
    <property type="evidence" value="ECO:0007669"/>
    <property type="project" value="TreeGrafter"/>
</dbReference>
<dbReference type="AlphaFoldDB" id="A0A381UL37"/>
<dbReference type="InterPro" id="IPR036291">
    <property type="entry name" value="NAD(P)-bd_dom_sf"/>
</dbReference>
<dbReference type="InterPro" id="IPR052625">
    <property type="entry name" value="Chl_b_Red"/>
</dbReference>
<evidence type="ECO:0008006" key="2">
    <source>
        <dbReference type="Google" id="ProtNLM"/>
    </source>
</evidence>
<dbReference type="GO" id="GO:0034256">
    <property type="term" value="F:chlorophyll(ide) b reductase activity"/>
    <property type="evidence" value="ECO:0007669"/>
    <property type="project" value="TreeGrafter"/>
</dbReference>
<dbReference type="PRINTS" id="PR00081">
    <property type="entry name" value="GDHRDH"/>
</dbReference>
<dbReference type="Gene3D" id="3.40.50.720">
    <property type="entry name" value="NAD(P)-binding Rossmann-like Domain"/>
    <property type="match status" value="1"/>
</dbReference>
<protein>
    <recommendedName>
        <fullName evidence="2">Chitin-binding protein</fullName>
    </recommendedName>
</protein>
<proteinExistence type="predicted"/>